<gene>
    <name evidence="2" type="ORF">AU381_21170</name>
</gene>
<dbReference type="OrthoDB" id="8282715at2"/>
<dbReference type="RefSeq" id="WP_015633443.1">
    <property type="nucleotide sequence ID" value="NZ_LPUX01000042.1"/>
</dbReference>
<dbReference type="Proteomes" id="UP000094025">
    <property type="component" value="Unassembled WGS sequence"/>
</dbReference>
<dbReference type="InterPro" id="IPR012312">
    <property type="entry name" value="Hemerythrin-like"/>
</dbReference>
<dbReference type="AlphaFoldDB" id="A0A178Y9V1"/>
<feature type="domain" description="Hemerythrin-like" evidence="1">
    <location>
        <begin position="25"/>
        <end position="152"/>
    </location>
</feature>
<keyword evidence="3" id="KW-1185">Reference proteome</keyword>
<dbReference type="EMBL" id="LPUX01000042">
    <property type="protein sequence ID" value="OAP44250.1"/>
    <property type="molecule type" value="Genomic_DNA"/>
</dbReference>
<evidence type="ECO:0000313" key="2">
    <source>
        <dbReference type="EMBL" id="OAP44250.1"/>
    </source>
</evidence>
<dbReference type="GeneID" id="48977645"/>
<accession>A0A178Y9V1</accession>
<name>A0A178Y9V1_9HYPH</name>
<comment type="caution">
    <text evidence="2">The sequence shown here is derived from an EMBL/GenBank/DDBJ whole genome shotgun (WGS) entry which is preliminary data.</text>
</comment>
<sequence>MIARIKTFAPPTNRSLAPATADRLALLAGSHEDQLALCDRLEAIANGLPYGVDRSICAHAGKMLGPHLRNLHEREEAAVFAWTEEKLGDDPSVLSTLGLLKYEHCEDECFAEELAEVLGRLATADATVNPEAAGYMLRGFFTNLRRHVRFEQQCFRNLTADRSGC</sequence>
<evidence type="ECO:0000313" key="3">
    <source>
        <dbReference type="Proteomes" id="UP000094025"/>
    </source>
</evidence>
<proteinExistence type="predicted"/>
<organism evidence="2 3">
    <name type="scientific">Sinorhizobium glycinis</name>
    <dbReference type="NCBI Taxonomy" id="1472378"/>
    <lineage>
        <taxon>Bacteria</taxon>
        <taxon>Pseudomonadati</taxon>
        <taxon>Pseudomonadota</taxon>
        <taxon>Alphaproteobacteria</taxon>
        <taxon>Hyphomicrobiales</taxon>
        <taxon>Rhizobiaceae</taxon>
        <taxon>Sinorhizobium/Ensifer group</taxon>
        <taxon>Sinorhizobium</taxon>
    </lineage>
</organism>
<protein>
    <recommendedName>
        <fullName evidence="1">Hemerythrin-like domain-containing protein</fullName>
    </recommendedName>
</protein>
<dbReference type="Gene3D" id="1.20.120.520">
    <property type="entry name" value="nmb1532 protein domain like"/>
    <property type="match status" value="1"/>
</dbReference>
<reference evidence="2 3" key="1">
    <citation type="journal article" date="2016" name="Int. J. Syst. Evol. Microbiol.">
        <title>Ensifer glycinis sp. nov., an novel rhizobial species associated with Glycine spp.</title>
        <authorList>
            <person name="Yan H."/>
            <person name="Yan J."/>
            <person name="Sui X.H."/>
            <person name="Wang E.T."/>
            <person name="Chen W.X."/>
            <person name="Zhang X.X."/>
            <person name="Chen W.F."/>
        </authorList>
    </citation>
    <scope>NUCLEOTIDE SEQUENCE [LARGE SCALE GENOMIC DNA]</scope>
    <source>
        <strain evidence="2 3">CCBAU 23380</strain>
    </source>
</reference>
<evidence type="ECO:0000259" key="1">
    <source>
        <dbReference type="Pfam" id="PF01814"/>
    </source>
</evidence>
<dbReference type="Pfam" id="PF01814">
    <property type="entry name" value="Hemerythrin"/>
    <property type="match status" value="1"/>
</dbReference>